<dbReference type="RefSeq" id="WP_077990868.1">
    <property type="nucleotide sequence ID" value="NZ_CP015625.1"/>
</dbReference>
<dbReference type="OrthoDB" id="506341at2"/>
<sequence length="61" mass="6622">MCEACGNSNHKTQETLPRRKFLKESGTSVLAAGAIMGTSERVIAEDVRYRFVVNFASGKSA</sequence>
<gene>
    <name evidence="1" type="ORF">BBC0122_004330</name>
</gene>
<keyword evidence="2" id="KW-1185">Reference proteome</keyword>
<evidence type="ECO:0000313" key="2">
    <source>
        <dbReference type="Proteomes" id="UP000189632"/>
    </source>
</evidence>
<dbReference type="NCBIfam" id="TIGR01409">
    <property type="entry name" value="TAT_signal_seq"/>
    <property type="match status" value="1"/>
</dbReference>
<dbReference type="KEGG" id="bapi:BBC0122_004330"/>
<dbReference type="EMBL" id="CP015625">
    <property type="protein sequence ID" value="AQT46563.1"/>
    <property type="molecule type" value="Genomic_DNA"/>
</dbReference>
<accession>A0A1U9MFQ1</accession>
<reference evidence="1 2" key="1">
    <citation type="submission" date="2016-11" db="EMBL/GenBank/DDBJ databases">
        <title>Comparative genomics of Bartonella apis.</title>
        <authorList>
            <person name="Engel P."/>
        </authorList>
    </citation>
    <scope>NUCLEOTIDE SEQUENCE [LARGE SCALE GENOMIC DNA]</scope>
    <source>
        <strain evidence="1 2">BBC0122</strain>
    </source>
</reference>
<proteinExistence type="predicted"/>
<dbReference type="AlphaFoldDB" id="A0A1U9MFQ1"/>
<dbReference type="Proteomes" id="UP000189632">
    <property type="component" value="Chromosome"/>
</dbReference>
<name>A0A1U9MFQ1_9HYPH</name>
<protein>
    <submittedName>
        <fullName evidence="1">Tat (Twin-arginine translocation) pathway signal sequence</fullName>
    </submittedName>
</protein>
<evidence type="ECO:0000313" key="1">
    <source>
        <dbReference type="EMBL" id="AQT46563.1"/>
    </source>
</evidence>
<organism evidence="1 2">
    <name type="scientific">Bartonella choladocola</name>
    <dbReference type="NCBI Taxonomy" id="2750995"/>
    <lineage>
        <taxon>Bacteria</taxon>
        <taxon>Pseudomonadati</taxon>
        <taxon>Pseudomonadota</taxon>
        <taxon>Alphaproteobacteria</taxon>
        <taxon>Hyphomicrobiales</taxon>
        <taxon>Bartonellaceae</taxon>
        <taxon>Bartonella</taxon>
    </lineage>
</organism>
<dbReference type="InterPro" id="IPR019546">
    <property type="entry name" value="TAT_signal_bac_arc"/>
</dbReference>
<dbReference type="STRING" id="1686310.BBC0244_004580"/>